<dbReference type="Ensembl" id="ENSCPRT00005028489.1">
    <property type="protein sequence ID" value="ENSCPRP00005024392.1"/>
    <property type="gene ID" value="ENSCPRG00005016970.1"/>
</dbReference>
<reference evidence="1" key="2">
    <citation type="submission" date="2025-09" db="UniProtKB">
        <authorList>
            <consortium name="Ensembl"/>
        </authorList>
    </citation>
    <scope>IDENTIFICATION</scope>
</reference>
<reference evidence="1" key="1">
    <citation type="submission" date="2025-08" db="UniProtKB">
        <authorList>
            <consortium name="Ensembl"/>
        </authorList>
    </citation>
    <scope>IDENTIFICATION</scope>
</reference>
<evidence type="ECO:0000313" key="2">
    <source>
        <dbReference type="Proteomes" id="UP000594220"/>
    </source>
</evidence>
<dbReference type="AlphaFoldDB" id="A0A7M4FIF2"/>
<name>A0A7M4FIF2_CROPO</name>
<organism evidence="1 2">
    <name type="scientific">Crocodylus porosus</name>
    <name type="common">Saltwater crocodile</name>
    <name type="synonym">Estuarine crocodile</name>
    <dbReference type="NCBI Taxonomy" id="8502"/>
    <lineage>
        <taxon>Eukaryota</taxon>
        <taxon>Metazoa</taxon>
        <taxon>Chordata</taxon>
        <taxon>Craniata</taxon>
        <taxon>Vertebrata</taxon>
        <taxon>Euteleostomi</taxon>
        <taxon>Archelosauria</taxon>
        <taxon>Archosauria</taxon>
        <taxon>Crocodylia</taxon>
        <taxon>Longirostres</taxon>
        <taxon>Crocodylidae</taxon>
        <taxon>Crocodylus</taxon>
    </lineage>
</organism>
<accession>A0A7M4FIF2</accession>
<evidence type="ECO:0000313" key="1">
    <source>
        <dbReference type="Ensembl" id="ENSCPRP00005024392.1"/>
    </source>
</evidence>
<dbReference type="Proteomes" id="UP000594220">
    <property type="component" value="Unplaced"/>
</dbReference>
<sequence>AELSSGIHRAWLSLTSIRWRDVCRSAGQGQLPLYCCGTEVSTLGSCSILSPTLTSHCSILGSKEMGMWKNYGLELPSLQMSLESVPVPFFLQSELSSCRSLLQSRDLNSGFPKCERASSSGEILRMAAVGKLQNFPKSRKL</sequence>
<proteinExistence type="predicted"/>
<protein>
    <submittedName>
        <fullName evidence="1">Uncharacterized protein</fullName>
    </submittedName>
</protein>
<keyword evidence="2" id="KW-1185">Reference proteome</keyword>